<organism evidence="1 3">
    <name type="scientific">Burkholderia pseudomultivorans</name>
    <dbReference type="NCBI Taxonomy" id="1207504"/>
    <lineage>
        <taxon>Bacteria</taxon>
        <taxon>Pseudomonadati</taxon>
        <taxon>Pseudomonadota</taxon>
        <taxon>Betaproteobacteria</taxon>
        <taxon>Burkholderiales</taxon>
        <taxon>Burkholderiaceae</taxon>
        <taxon>Burkholderia</taxon>
        <taxon>Burkholderia cepacia complex</taxon>
    </lineage>
</organism>
<dbReference type="AlphaFoldDB" id="A0A132E777"/>
<name>A0A132E777_9BURK</name>
<proteinExistence type="predicted"/>
<reference evidence="1 3" key="1">
    <citation type="submission" date="2015-11" db="EMBL/GenBank/DDBJ databases">
        <title>Expanding the genomic diversity of Burkholderia species for the development of highly accurate diagnostics.</title>
        <authorList>
            <person name="Sahl J."/>
            <person name="Keim P."/>
            <person name="Wagner D."/>
        </authorList>
    </citation>
    <scope>NUCLEOTIDE SEQUENCE [LARGE SCALE GENOMIC DNA]</scope>
    <source>
        <strain evidence="1 3">MSMB368WGS</strain>
    </source>
</reference>
<dbReference type="Proteomes" id="UP001248067">
    <property type="component" value="Unassembled WGS sequence"/>
</dbReference>
<evidence type="ECO:0000313" key="1">
    <source>
        <dbReference type="EMBL" id="KWF19843.1"/>
    </source>
</evidence>
<dbReference type="Proteomes" id="UP000062912">
    <property type="component" value="Unassembled WGS sequence"/>
</dbReference>
<evidence type="ECO:0000313" key="2">
    <source>
        <dbReference type="EMBL" id="MDR8755292.1"/>
    </source>
</evidence>
<evidence type="ECO:0000313" key="3">
    <source>
        <dbReference type="Proteomes" id="UP000062912"/>
    </source>
</evidence>
<evidence type="ECO:0000313" key="4">
    <source>
        <dbReference type="Proteomes" id="UP001248067"/>
    </source>
</evidence>
<protein>
    <submittedName>
        <fullName evidence="1">Uncharacterized protein</fullName>
    </submittedName>
</protein>
<comment type="caution">
    <text evidence="1">The sequence shown here is derived from an EMBL/GenBank/DDBJ whole genome shotgun (WGS) entry which is preliminary data.</text>
</comment>
<keyword evidence="4" id="KW-1185">Reference proteome</keyword>
<reference evidence="2 4" key="2">
    <citation type="submission" date="2019-06" db="EMBL/GenBank/DDBJ databases">
        <title>Evolution of Burkholderia multivorans in the lungs of Cystic Fibrosis patients.</title>
        <authorList>
            <person name="Moreira L.M."/>
        </authorList>
    </citation>
    <scope>NUCLEOTIDE SEQUENCE [LARGE SCALE GENOMIC DNA]</scope>
    <source>
        <strain evidence="2 4">VC13239</strain>
    </source>
</reference>
<sequence length="68" mass="7628">MSDDAPITFHLSIEKAVAIQNNWLLESFAINHIANIKIWSIGDPIKKLGNVTKADSRYYSTKPIFPIA</sequence>
<dbReference type="EMBL" id="LPJR01000083">
    <property type="protein sequence ID" value="KWF19843.1"/>
    <property type="molecule type" value="Genomic_DNA"/>
</dbReference>
<accession>A0A132E777</accession>
<dbReference type="EMBL" id="VJSY01000027">
    <property type="protein sequence ID" value="MDR8755292.1"/>
    <property type="molecule type" value="Genomic_DNA"/>
</dbReference>
<gene>
    <name evidence="2" type="ORF">FEQ00_03722</name>
    <name evidence="1" type="ORF">WT56_29855</name>
</gene>